<reference evidence="4" key="1">
    <citation type="submission" date="2016-08" db="EMBL/GenBank/DDBJ databases">
        <authorList>
            <person name="Varghese N."/>
            <person name="Submissions Spin"/>
        </authorList>
    </citation>
    <scope>NUCLEOTIDE SEQUENCE [LARGE SCALE GENOMIC DNA]</scope>
    <source>
        <strain evidence="4">R-53144</strain>
    </source>
</reference>
<evidence type="ECO:0000256" key="1">
    <source>
        <dbReference type="SAM" id="Phobius"/>
    </source>
</evidence>
<dbReference type="OrthoDB" id="8927663at2"/>
<sequence length="278" mass="32403">MPSKYQPQVSAWRDDLPKGVYTTKLHLSNNKKLRYANDDYCELSRRFTGMGSLLIRLIVIILFFICVLIANSGLVAVLFAIFYFDTYKALFIFLFFVFLMCSQIFIQFFLTFLFCPEDCPVRFNRKTGKVYIYDHFLLYCGSWATFTRSPFRAKEISVKEFNWADIQGCMTSVSVPIASGGMVRSYRLECVVCEPDTTKVIDHFLLAGSTSLGYNEWMWINNYMAFSDNNLDRELMPEEAFTWPIKVNWPEEIDKKSKASSLEEYQQIDAEYKKLGNK</sequence>
<dbReference type="RefSeq" id="WP_091126161.1">
    <property type="nucleotide sequence ID" value="NZ_FMBA01000091.1"/>
</dbReference>
<feature type="domain" description="DUF6708" evidence="2">
    <location>
        <begin position="101"/>
        <end position="233"/>
    </location>
</feature>
<keyword evidence="1" id="KW-0812">Transmembrane</keyword>
<evidence type="ECO:0000259" key="2">
    <source>
        <dbReference type="Pfam" id="PF20455"/>
    </source>
</evidence>
<name>A0A1C4DPK7_9GAMM</name>
<dbReference type="Proteomes" id="UP000199698">
    <property type="component" value="Unassembled WGS sequence"/>
</dbReference>
<feature type="transmembrane region" description="Helical" evidence="1">
    <location>
        <begin position="53"/>
        <end position="84"/>
    </location>
</feature>
<dbReference type="Pfam" id="PF20455">
    <property type="entry name" value="DUF6708"/>
    <property type="match status" value="1"/>
</dbReference>
<dbReference type="EMBL" id="FMBA01000091">
    <property type="protein sequence ID" value="SCC33299.1"/>
    <property type="molecule type" value="Genomic_DNA"/>
</dbReference>
<accession>A0A1C4DPK7</accession>
<gene>
    <name evidence="3" type="ORF">GA0061080_10911</name>
</gene>
<evidence type="ECO:0000313" key="3">
    <source>
        <dbReference type="EMBL" id="SCC33299.1"/>
    </source>
</evidence>
<keyword evidence="1" id="KW-0472">Membrane</keyword>
<keyword evidence="4" id="KW-1185">Reference proteome</keyword>
<proteinExistence type="predicted"/>
<organism evidence="3 4">
    <name type="scientific">Gilliamella intestini</name>
    <dbReference type="NCBI Taxonomy" id="1798183"/>
    <lineage>
        <taxon>Bacteria</taxon>
        <taxon>Pseudomonadati</taxon>
        <taxon>Pseudomonadota</taxon>
        <taxon>Gammaproteobacteria</taxon>
        <taxon>Orbales</taxon>
        <taxon>Orbaceae</taxon>
        <taxon>Gilliamella</taxon>
    </lineage>
</organism>
<dbReference type="AlphaFoldDB" id="A0A1C4DPK7"/>
<protein>
    <recommendedName>
        <fullName evidence="2">DUF6708 domain-containing protein</fullName>
    </recommendedName>
</protein>
<evidence type="ECO:0000313" key="4">
    <source>
        <dbReference type="Proteomes" id="UP000199698"/>
    </source>
</evidence>
<feature type="transmembrane region" description="Helical" evidence="1">
    <location>
        <begin position="90"/>
        <end position="115"/>
    </location>
</feature>
<keyword evidence="1" id="KW-1133">Transmembrane helix</keyword>
<dbReference type="InterPro" id="IPR046554">
    <property type="entry name" value="DUF6708"/>
</dbReference>